<evidence type="ECO:0000256" key="1">
    <source>
        <dbReference type="ARBA" id="ARBA00004651"/>
    </source>
</evidence>
<dbReference type="Proteomes" id="UP000694892">
    <property type="component" value="Chromosome 6S"/>
</dbReference>
<dbReference type="Gene3D" id="1.20.1070.10">
    <property type="entry name" value="Rhodopsin 7-helix transmembrane proteins"/>
    <property type="match status" value="1"/>
</dbReference>
<dbReference type="InterPro" id="IPR000276">
    <property type="entry name" value="GPCR_Rhodpsn"/>
</dbReference>
<evidence type="ECO:0000256" key="6">
    <source>
        <dbReference type="ARBA" id="ARBA00023136"/>
    </source>
</evidence>
<dbReference type="GO" id="GO:0005886">
    <property type="term" value="C:plasma membrane"/>
    <property type="evidence" value="ECO:0007669"/>
    <property type="project" value="UniProtKB-SubCell"/>
</dbReference>
<evidence type="ECO:0000256" key="13">
    <source>
        <dbReference type="SAM" id="Phobius"/>
    </source>
</evidence>
<feature type="transmembrane region" description="Helical" evidence="13">
    <location>
        <begin position="195"/>
        <end position="218"/>
    </location>
</feature>
<keyword evidence="2" id="KW-1003">Cell membrane</keyword>
<name>A0A974CKQ4_XENLA</name>
<dbReference type="FunFam" id="1.20.1070.10:FF:000243">
    <property type="entry name" value="G protein-coupled receptor 20"/>
    <property type="match status" value="1"/>
</dbReference>
<keyword evidence="9 12" id="KW-0807">Transducer</keyword>
<dbReference type="PANTHER" id="PTHR24232">
    <property type="entry name" value="G-PROTEIN COUPLED RECEPTOR"/>
    <property type="match status" value="1"/>
</dbReference>
<feature type="transmembrane region" description="Helical" evidence="13">
    <location>
        <begin position="51"/>
        <end position="76"/>
    </location>
</feature>
<evidence type="ECO:0000256" key="9">
    <source>
        <dbReference type="ARBA" id="ARBA00023224"/>
    </source>
</evidence>
<evidence type="ECO:0000256" key="8">
    <source>
        <dbReference type="ARBA" id="ARBA00023180"/>
    </source>
</evidence>
<dbReference type="AlphaFoldDB" id="A0A974CKQ4"/>
<dbReference type="GO" id="GO:0007200">
    <property type="term" value="P:phospholipase C-activating G protein-coupled receptor signaling pathway"/>
    <property type="evidence" value="ECO:0007669"/>
    <property type="project" value="TreeGrafter"/>
</dbReference>
<dbReference type="InterPro" id="IPR017452">
    <property type="entry name" value="GPCR_Rhodpsn_7TM"/>
</dbReference>
<feature type="transmembrane region" description="Helical" evidence="13">
    <location>
        <begin position="164"/>
        <end position="183"/>
    </location>
</feature>
<dbReference type="PANTHER" id="PTHR24232:SF7">
    <property type="entry name" value="G-PROTEIN COUPLED RECEPTOR 20"/>
    <property type="match status" value="1"/>
</dbReference>
<evidence type="ECO:0000256" key="11">
    <source>
        <dbReference type="ARBA" id="ARBA00070814"/>
    </source>
</evidence>
<dbReference type="EMBL" id="CM004477">
    <property type="protein sequence ID" value="OCT75067.1"/>
    <property type="molecule type" value="Genomic_DNA"/>
</dbReference>
<evidence type="ECO:0000313" key="15">
    <source>
        <dbReference type="EMBL" id="OCT75067.1"/>
    </source>
</evidence>
<dbReference type="GO" id="GO:0035025">
    <property type="term" value="P:positive regulation of Rho protein signal transduction"/>
    <property type="evidence" value="ECO:0007669"/>
    <property type="project" value="TreeGrafter"/>
</dbReference>
<comment type="function">
    <text evidence="10">Orphan receptor with constitutive G(i) signaling activity that activate cyclic AMP.</text>
</comment>
<feature type="domain" description="G-protein coupled receptors family 1 profile" evidence="14">
    <location>
        <begin position="67"/>
        <end position="297"/>
    </location>
</feature>
<evidence type="ECO:0000256" key="2">
    <source>
        <dbReference type="ARBA" id="ARBA00022475"/>
    </source>
</evidence>
<keyword evidence="4 13" id="KW-1133">Transmembrane helix</keyword>
<evidence type="ECO:0000256" key="4">
    <source>
        <dbReference type="ARBA" id="ARBA00022989"/>
    </source>
</evidence>
<keyword evidence="8" id="KW-0325">Glycoprotein</keyword>
<comment type="similarity">
    <text evidence="12">Belongs to the G-protein coupled receptor 1 family.</text>
</comment>
<reference evidence="16" key="1">
    <citation type="journal article" date="2016" name="Nature">
        <title>Genome evolution in the allotetraploid frog Xenopus laevis.</title>
        <authorList>
            <person name="Session A.M."/>
            <person name="Uno Y."/>
            <person name="Kwon T."/>
            <person name="Chapman J.A."/>
            <person name="Toyoda A."/>
            <person name="Takahashi S."/>
            <person name="Fukui A."/>
            <person name="Hikosaka A."/>
            <person name="Suzuki A."/>
            <person name="Kondo M."/>
            <person name="van Heeringen S.J."/>
            <person name="Quigley I."/>
            <person name="Heinz S."/>
            <person name="Ogino H."/>
            <person name="Ochi H."/>
            <person name="Hellsten U."/>
            <person name="Lyons J.B."/>
            <person name="Simakov O."/>
            <person name="Putnam N."/>
            <person name="Stites J."/>
            <person name="Kuroki Y."/>
            <person name="Tanaka T."/>
            <person name="Michiue T."/>
            <person name="Watanabe M."/>
            <person name="Bogdanovic O."/>
            <person name="Lister R."/>
            <person name="Georgiou G."/>
            <person name="Paranjpe S.S."/>
            <person name="van Kruijsbergen I."/>
            <person name="Shu S."/>
            <person name="Carlson J."/>
            <person name="Kinoshita T."/>
            <person name="Ohta Y."/>
            <person name="Mawaribuchi S."/>
            <person name="Jenkins J."/>
            <person name="Grimwood J."/>
            <person name="Schmutz J."/>
            <person name="Mitros T."/>
            <person name="Mozaffari S.V."/>
            <person name="Suzuki Y."/>
            <person name="Haramoto Y."/>
            <person name="Yamamoto T.S."/>
            <person name="Takagi C."/>
            <person name="Heald R."/>
            <person name="Miller K."/>
            <person name="Haudenschild C."/>
            <person name="Kitzman J."/>
            <person name="Nakayama T."/>
            <person name="Izutsu Y."/>
            <person name="Robert J."/>
            <person name="Fortriede J."/>
            <person name="Burns K."/>
            <person name="Lotay V."/>
            <person name="Karimi K."/>
            <person name="Yasuoka Y."/>
            <person name="Dichmann D.S."/>
            <person name="Flajnik M.F."/>
            <person name="Houston D.W."/>
            <person name="Shendure J."/>
            <person name="DuPasquier L."/>
            <person name="Vize P.D."/>
            <person name="Zorn A.M."/>
            <person name="Ito M."/>
            <person name="Marcotte E.M."/>
            <person name="Wallingford J.B."/>
            <person name="Ito Y."/>
            <person name="Asashima M."/>
            <person name="Ueno N."/>
            <person name="Matsuda Y."/>
            <person name="Veenstra G.J."/>
            <person name="Fujiyama A."/>
            <person name="Harland R.M."/>
            <person name="Taira M."/>
            <person name="Rokhsar D.S."/>
        </authorList>
    </citation>
    <scope>NUCLEOTIDE SEQUENCE [LARGE SCALE GENOMIC DNA]</scope>
    <source>
        <strain evidence="16">J</strain>
    </source>
</reference>
<keyword evidence="7 12" id="KW-0675">Receptor</keyword>
<dbReference type="PROSITE" id="PS50262">
    <property type="entry name" value="G_PROTEIN_RECEP_F1_2"/>
    <property type="match status" value="1"/>
</dbReference>
<evidence type="ECO:0000256" key="7">
    <source>
        <dbReference type="ARBA" id="ARBA00023170"/>
    </source>
</evidence>
<organism evidence="15 16">
    <name type="scientific">Xenopus laevis</name>
    <name type="common">African clawed frog</name>
    <dbReference type="NCBI Taxonomy" id="8355"/>
    <lineage>
        <taxon>Eukaryota</taxon>
        <taxon>Metazoa</taxon>
        <taxon>Chordata</taxon>
        <taxon>Craniata</taxon>
        <taxon>Vertebrata</taxon>
        <taxon>Euteleostomi</taxon>
        <taxon>Amphibia</taxon>
        <taxon>Batrachia</taxon>
        <taxon>Anura</taxon>
        <taxon>Pipoidea</taxon>
        <taxon>Pipidae</taxon>
        <taxon>Xenopodinae</taxon>
        <taxon>Xenopus</taxon>
        <taxon>Xenopus</taxon>
    </lineage>
</organism>
<dbReference type="GO" id="GO:0004930">
    <property type="term" value="F:G protein-coupled receptor activity"/>
    <property type="evidence" value="ECO:0007669"/>
    <property type="project" value="UniProtKB-KW"/>
</dbReference>
<keyword evidence="5 12" id="KW-0297">G-protein coupled receptor</keyword>
<accession>A0A974CKQ4</accession>
<evidence type="ECO:0000256" key="5">
    <source>
        <dbReference type="ARBA" id="ARBA00023040"/>
    </source>
</evidence>
<evidence type="ECO:0000256" key="10">
    <source>
        <dbReference type="ARBA" id="ARBA00057030"/>
    </source>
</evidence>
<feature type="transmembrane region" description="Helical" evidence="13">
    <location>
        <begin position="125"/>
        <end position="143"/>
    </location>
</feature>
<gene>
    <name evidence="15" type="ORF">XELAEV_18034057mg</name>
</gene>
<feature type="transmembrane region" description="Helical" evidence="13">
    <location>
        <begin position="88"/>
        <end position="113"/>
    </location>
</feature>
<dbReference type="PROSITE" id="PS00237">
    <property type="entry name" value="G_PROTEIN_RECEP_F1_1"/>
    <property type="match status" value="1"/>
</dbReference>
<proteinExistence type="inferred from homology"/>
<dbReference type="Pfam" id="PF00001">
    <property type="entry name" value="7tm_1"/>
    <property type="match status" value="1"/>
</dbReference>
<keyword evidence="6 13" id="KW-0472">Membrane</keyword>
<dbReference type="SUPFAM" id="SSF81321">
    <property type="entry name" value="Family A G protein-coupled receptor-like"/>
    <property type="match status" value="1"/>
</dbReference>
<keyword evidence="3 12" id="KW-0812">Transmembrane</keyword>
<evidence type="ECO:0000256" key="12">
    <source>
        <dbReference type="RuleBase" id="RU000688"/>
    </source>
</evidence>
<evidence type="ECO:0000256" key="3">
    <source>
        <dbReference type="ARBA" id="ARBA00022692"/>
    </source>
</evidence>
<dbReference type="PRINTS" id="PR00237">
    <property type="entry name" value="GPCRRHODOPSN"/>
</dbReference>
<dbReference type="CDD" id="cd15163">
    <property type="entry name" value="7tmA_GPR20"/>
    <property type="match status" value="1"/>
</dbReference>
<feature type="transmembrane region" description="Helical" evidence="13">
    <location>
        <begin position="239"/>
        <end position="259"/>
    </location>
</feature>
<evidence type="ECO:0000259" key="14">
    <source>
        <dbReference type="PROSITE" id="PS50262"/>
    </source>
</evidence>
<comment type="subcellular location">
    <subcellularLocation>
        <location evidence="1">Cell membrane</location>
        <topology evidence="1">Multi-pass membrane protein</topology>
    </subcellularLocation>
</comment>
<evidence type="ECO:0000313" key="16">
    <source>
        <dbReference type="Proteomes" id="UP000694892"/>
    </source>
</evidence>
<sequence>MECLFNQKPININKSAVRISNSTYSYTDSPSVNHPESPDDILYTRFYRLSVALMVINILIFLVGIVLNSLAIYVFCFRTKTKTTSVIYTINLVVTDLLVGLSLPTRIIMYYSAGNCTYCYFVHSFTYFVNMYCSILFLTCICVDRFMAIVQVEASRKWRNPNHAKLICICIWIFAVVVTFTILTTTINHPSCCLFQLFSLTAFEYFVPLIIITFYTLRIMWALSRSTLMNQSRERRMKAVQLLITVLIIFTVCFTPFHVSQVILCINPSISLDVNIVVYHVTVTLSSLNSCMDPIVYCFVTNNFQSTMRSIFRKYQSEPISVNIVNIHKNYKGGGRICTESVQFAVSIATTENLAPDIESNNERQVLAGCIKKPAHCGILDLANTQLNNLYTVLDSDVFTEFFSLNAQPWASSTLKAQPLNSSPLKAQPLASSTLKAQPLANSPMKAQPLASSPMKAQPSASSPLKALYIDTGGGQAQTGNLWVLANAKVAAVWFHRKLPYSGLVEGCLGLCVLGMAGPILIFSPGLVEAILTQCAWTSVHVGHLGRSAHWTYDQVYKSMLLEHPIELSGATTCPTCITDLSWQMERASTSMKWRSFSLLRSAQWTYDPDVQVNASGTSKWTTGSHNMSHMYHLPFLGDGEDINIHEMEHLLSFAQICSLDL</sequence>
<protein>
    <recommendedName>
        <fullName evidence="11">G-protein coupled receptor 20</fullName>
    </recommendedName>
</protein>